<evidence type="ECO:0000256" key="7">
    <source>
        <dbReference type="ARBA" id="ARBA00023065"/>
    </source>
</evidence>
<dbReference type="PANTHER" id="PTHR34501:SF9">
    <property type="entry name" value="MAJOR OUTER MEMBRANE PROTEIN P.IA"/>
    <property type="match status" value="1"/>
</dbReference>
<keyword evidence="10" id="KW-0998">Cell outer membrane</keyword>
<name>A0A2I8F0T7_9BURK</name>
<dbReference type="SUPFAM" id="SSF56935">
    <property type="entry name" value="Porins"/>
    <property type="match status" value="1"/>
</dbReference>
<keyword evidence="6 11" id="KW-0732">Signal</keyword>
<dbReference type="GO" id="GO:0046930">
    <property type="term" value="C:pore complex"/>
    <property type="evidence" value="ECO:0007669"/>
    <property type="project" value="UniProtKB-KW"/>
</dbReference>
<keyword evidence="7" id="KW-0406">Ion transport</keyword>
<dbReference type="Gene3D" id="2.40.160.10">
    <property type="entry name" value="Porin"/>
    <property type="match status" value="1"/>
</dbReference>
<dbReference type="AlphaFoldDB" id="A0A2I8F0T7"/>
<keyword evidence="4" id="KW-1134">Transmembrane beta strand</keyword>
<comment type="subunit">
    <text evidence="2">Homotrimer.</text>
</comment>
<comment type="subcellular location">
    <subcellularLocation>
        <location evidence="1">Cell outer membrane</location>
        <topology evidence="1">Multi-pass membrane protein</topology>
    </subcellularLocation>
</comment>
<keyword evidence="9" id="KW-0472">Membrane</keyword>
<proteinExistence type="predicted"/>
<accession>A0A2I8F0T7</accession>
<keyword evidence="5" id="KW-0812">Transmembrane</keyword>
<evidence type="ECO:0000256" key="8">
    <source>
        <dbReference type="ARBA" id="ARBA00023114"/>
    </source>
</evidence>
<gene>
    <name evidence="13" type="ORF">C2L65_38810</name>
</gene>
<evidence type="ECO:0000256" key="6">
    <source>
        <dbReference type="ARBA" id="ARBA00022729"/>
    </source>
</evidence>
<dbReference type="EMBL" id="CP026113">
    <property type="protein sequence ID" value="AUT65485.1"/>
    <property type="molecule type" value="Genomic_DNA"/>
</dbReference>
<evidence type="ECO:0000256" key="9">
    <source>
        <dbReference type="ARBA" id="ARBA00023136"/>
    </source>
</evidence>
<evidence type="ECO:0000256" key="4">
    <source>
        <dbReference type="ARBA" id="ARBA00022452"/>
    </source>
</evidence>
<evidence type="ECO:0000256" key="2">
    <source>
        <dbReference type="ARBA" id="ARBA00011233"/>
    </source>
</evidence>
<keyword evidence="3" id="KW-0813">Transport</keyword>
<dbReference type="CDD" id="cd00342">
    <property type="entry name" value="gram_neg_porins"/>
    <property type="match status" value="1"/>
</dbReference>
<reference evidence="13 14" key="1">
    <citation type="submission" date="2018-01" db="EMBL/GenBank/DDBJ databases">
        <title>Species boundaries and ecological features among Paraburkholderia terrae DSMZ17804T, P. hospita DSMZ17164T and P. caribensis DSMZ13236T.</title>
        <authorList>
            <person name="Pratama A.A."/>
        </authorList>
    </citation>
    <scope>NUCLEOTIDE SEQUENCE [LARGE SCALE GENOMIC DNA]</scope>
    <source>
        <strain evidence="13 14">DSM 17804</strain>
    </source>
</reference>
<evidence type="ECO:0000313" key="14">
    <source>
        <dbReference type="Proteomes" id="UP000243502"/>
    </source>
</evidence>
<dbReference type="InterPro" id="IPR023614">
    <property type="entry name" value="Porin_dom_sf"/>
</dbReference>
<dbReference type="KEGG" id="pter:C2L65_38810"/>
<feature type="chain" id="PRO_5014430298" evidence="11">
    <location>
        <begin position="29"/>
        <end position="365"/>
    </location>
</feature>
<dbReference type="PANTHER" id="PTHR34501">
    <property type="entry name" value="PROTEIN YDDL-RELATED"/>
    <property type="match status" value="1"/>
</dbReference>
<dbReference type="GO" id="GO:0015288">
    <property type="term" value="F:porin activity"/>
    <property type="evidence" value="ECO:0007669"/>
    <property type="project" value="UniProtKB-KW"/>
</dbReference>
<evidence type="ECO:0000256" key="5">
    <source>
        <dbReference type="ARBA" id="ARBA00022692"/>
    </source>
</evidence>
<protein>
    <submittedName>
        <fullName evidence="13">Porin</fullName>
    </submittedName>
</protein>
<dbReference type="Pfam" id="PF13609">
    <property type="entry name" value="Porin_4"/>
    <property type="match status" value="1"/>
</dbReference>
<evidence type="ECO:0000256" key="11">
    <source>
        <dbReference type="SAM" id="SignalP"/>
    </source>
</evidence>
<dbReference type="Proteomes" id="UP000243502">
    <property type="component" value="Chromosome 3"/>
</dbReference>
<feature type="domain" description="Porin" evidence="12">
    <location>
        <begin position="16"/>
        <end position="336"/>
    </location>
</feature>
<evidence type="ECO:0000256" key="1">
    <source>
        <dbReference type="ARBA" id="ARBA00004571"/>
    </source>
</evidence>
<evidence type="ECO:0000259" key="12">
    <source>
        <dbReference type="Pfam" id="PF13609"/>
    </source>
</evidence>
<keyword evidence="8" id="KW-0626">Porin</keyword>
<evidence type="ECO:0000313" key="13">
    <source>
        <dbReference type="EMBL" id="AUT65485.1"/>
    </source>
</evidence>
<dbReference type="InterPro" id="IPR033900">
    <property type="entry name" value="Gram_neg_porin_domain"/>
</dbReference>
<evidence type="ECO:0000256" key="3">
    <source>
        <dbReference type="ARBA" id="ARBA00022448"/>
    </source>
</evidence>
<evidence type="ECO:0000256" key="10">
    <source>
        <dbReference type="ARBA" id="ARBA00023237"/>
    </source>
</evidence>
<feature type="signal peptide" evidence="11">
    <location>
        <begin position="1"/>
        <end position="28"/>
    </location>
</feature>
<sequence>MNTGGRMRRTVYSAIAVAAATIATGAQAQSSVTLYGIIDIGIQYTSNQGGHHSVQEASSMMRGNRWGVQGREDLGGGLKAIFRLEGGFSPNNGALGQSSANAQRIFGRYAYVGMTNDVVQVLAGRQTDFMLDYLQTTANSWYGTSLEFHPAINANFFGNNGSNPSLDRIGGGEVDNSVKATWAPVESLHFGAMYGFGDAPGIGSPNSTQSYGATWTTKSSLMGAVYTTRKDNLTPGTLRTLGVGGTVTLGGFILNALYTNSRWTLTGDVANIYDVGVRYNITPFQVVGVEYTFLDKNNGPKNVFYASTRSTYGVIYDYRFSKATDIYATYVFQHASGHYPAQLFGMSFSSSSAQGVAAIGIRHYF</sequence>
<dbReference type="GO" id="GO:0006811">
    <property type="term" value="P:monoatomic ion transport"/>
    <property type="evidence" value="ECO:0007669"/>
    <property type="project" value="UniProtKB-KW"/>
</dbReference>
<organism evidence="13 14">
    <name type="scientific">Paraburkholderia terrae</name>
    <dbReference type="NCBI Taxonomy" id="311230"/>
    <lineage>
        <taxon>Bacteria</taxon>
        <taxon>Pseudomonadati</taxon>
        <taxon>Pseudomonadota</taxon>
        <taxon>Betaproteobacteria</taxon>
        <taxon>Burkholderiales</taxon>
        <taxon>Burkholderiaceae</taxon>
        <taxon>Paraburkholderia</taxon>
    </lineage>
</organism>
<dbReference type="InterPro" id="IPR050298">
    <property type="entry name" value="Gram-neg_bact_OMP"/>
</dbReference>
<dbReference type="GO" id="GO:0009279">
    <property type="term" value="C:cell outer membrane"/>
    <property type="evidence" value="ECO:0007669"/>
    <property type="project" value="UniProtKB-SubCell"/>
</dbReference>